<dbReference type="Proteomes" id="UP001590950">
    <property type="component" value="Unassembled WGS sequence"/>
</dbReference>
<comment type="caution">
    <text evidence="4">The sequence shown here is derived from an EMBL/GenBank/DDBJ whole genome shotgun (WGS) entry which is preliminary data.</text>
</comment>
<dbReference type="Gene3D" id="3.90.550.10">
    <property type="entry name" value="Spore Coat Polysaccharide Biosynthesis Protein SpsA, Chain A"/>
    <property type="match status" value="1"/>
</dbReference>
<evidence type="ECO:0008006" key="6">
    <source>
        <dbReference type="Google" id="ProtNLM"/>
    </source>
</evidence>
<protein>
    <recommendedName>
        <fullName evidence="6">Glycosyltransferase family 62 protein</fullName>
    </recommendedName>
</protein>
<accession>A0ABR4A761</accession>
<dbReference type="InterPro" id="IPR029044">
    <property type="entry name" value="Nucleotide-diphossugar_trans"/>
</dbReference>
<keyword evidence="3" id="KW-0472">Membrane</keyword>
<keyword evidence="3" id="KW-1133">Transmembrane helix</keyword>
<keyword evidence="3" id="KW-0812">Transmembrane</keyword>
<dbReference type="PANTHER" id="PTHR43083">
    <property type="entry name" value="MANNAN POLYMERASE II"/>
    <property type="match status" value="1"/>
</dbReference>
<feature type="region of interest" description="Disordered" evidence="2">
    <location>
        <begin position="56"/>
        <end position="77"/>
    </location>
</feature>
<feature type="region of interest" description="Disordered" evidence="2">
    <location>
        <begin position="387"/>
        <end position="414"/>
    </location>
</feature>
<dbReference type="PANTHER" id="PTHR43083:SF4">
    <property type="entry name" value="N-GLYCOSYL-TRANSFERASE (AFU_ORTHOLOGUE AFUA_4G06870)"/>
    <property type="match status" value="1"/>
</dbReference>
<evidence type="ECO:0000256" key="2">
    <source>
        <dbReference type="SAM" id="MobiDB-lite"/>
    </source>
</evidence>
<dbReference type="EMBL" id="JBEFKJ010000020">
    <property type="protein sequence ID" value="KAL2040594.1"/>
    <property type="molecule type" value="Genomic_DNA"/>
</dbReference>
<feature type="transmembrane region" description="Helical" evidence="3">
    <location>
        <begin position="21"/>
        <end position="39"/>
    </location>
</feature>
<name>A0ABR4A761_9LECA</name>
<sequence>MAWRPSPPRVRSLTAKTKSFQLRRYHILIGFIVIVFFWWKYTAGLEKFYCGDPAQPPASLSERQRAQQGTPDDLANPHDPIVVESESIYNINLNTAEAAEERPRILILTPLRDAAPHLVMHFELLSQLTYPHHAIDLAFLVGDSTDDTLDVLQRELTKLQEKTNPARFRTAKIIQKNFGANFDQSVDDRHSFHAQGTRRRGIGRARNYLLYAALKPEHSWVYWRDVDIVENPPDIIEEFMAHDKDVLVPNIWFHRYDKKGKDIEGRYDYNSWQESWRGRRLASRLPKDTILAEGYKEYRTHRKYLAWMTSWRNDPKREVHLDGIGGVNILVKAELHRSGINFPPYAFENQADTEGFAAMARRAGYGVYGLPHYVVWHVDTEEKEGNLKGNRAAIEAKERKEREMKEKEKKNGSI</sequence>
<keyword evidence="5" id="KW-1185">Reference proteome</keyword>
<proteinExistence type="inferred from homology"/>
<reference evidence="4 5" key="1">
    <citation type="submission" date="2024-09" db="EMBL/GenBank/DDBJ databases">
        <title>Rethinking Asexuality: The Enigmatic Case of Functional Sexual Genes in Lepraria (Stereocaulaceae).</title>
        <authorList>
            <person name="Doellman M."/>
            <person name="Sun Y."/>
            <person name="Barcenas-Pena A."/>
            <person name="Lumbsch H.T."/>
            <person name="Grewe F."/>
        </authorList>
    </citation>
    <scope>NUCLEOTIDE SEQUENCE [LARGE SCALE GENOMIC DNA]</scope>
    <source>
        <strain evidence="4 5">Mercado 3170</strain>
    </source>
</reference>
<evidence type="ECO:0000256" key="3">
    <source>
        <dbReference type="SAM" id="Phobius"/>
    </source>
</evidence>
<feature type="compositionally biased region" description="Basic and acidic residues" evidence="2">
    <location>
        <begin position="394"/>
        <end position="414"/>
    </location>
</feature>
<gene>
    <name evidence="4" type="ORF">N7G274_006573</name>
</gene>
<comment type="similarity">
    <text evidence="1">Belongs to the ANP1/MMN9/VAN1 family.</text>
</comment>
<evidence type="ECO:0000256" key="1">
    <source>
        <dbReference type="ARBA" id="ARBA00037964"/>
    </source>
</evidence>
<dbReference type="InterPro" id="IPR052086">
    <property type="entry name" value="Mannan_Polymerase_Subunit"/>
</dbReference>
<dbReference type="SUPFAM" id="SSF53448">
    <property type="entry name" value="Nucleotide-diphospho-sugar transferases"/>
    <property type="match status" value="1"/>
</dbReference>
<dbReference type="Pfam" id="PF03452">
    <property type="entry name" value="Anp1"/>
    <property type="match status" value="1"/>
</dbReference>
<evidence type="ECO:0000313" key="4">
    <source>
        <dbReference type="EMBL" id="KAL2040594.1"/>
    </source>
</evidence>
<organism evidence="4 5">
    <name type="scientific">Stereocaulon virgatum</name>
    <dbReference type="NCBI Taxonomy" id="373712"/>
    <lineage>
        <taxon>Eukaryota</taxon>
        <taxon>Fungi</taxon>
        <taxon>Dikarya</taxon>
        <taxon>Ascomycota</taxon>
        <taxon>Pezizomycotina</taxon>
        <taxon>Lecanoromycetes</taxon>
        <taxon>OSLEUM clade</taxon>
        <taxon>Lecanoromycetidae</taxon>
        <taxon>Lecanorales</taxon>
        <taxon>Lecanorineae</taxon>
        <taxon>Stereocaulaceae</taxon>
        <taxon>Stereocaulon</taxon>
    </lineage>
</organism>
<evidence type="ECO:0000313" key="5">
    <source>
        <dbReference type="Proteomes" id="UP001590950"/>
    </source>
</evidence>